<evidence type="ECO:0000256" key="6">
    <source>
        <dbReference type="ARBA" id="ARBA00023136"/>
    </source>
</evidence>
<evidence type="ECO:0000256" key="1">
    <source>
        <dbReference type="ARBA" id="ARBA00004141"/>
    </source>
</evidence>
<keyword evidence="10" id="KW-1185">Reference proteome</keyword>
<dbReference type="PANTHER" id="PTHR43731:SF14">
    <property type="entry name" value="PRESENILIN-ASSOCIATED RHOMBOID-LIKE PROTEIN, MITOCHONDRIAL"/>
    <property type="match status" value="1"/>
</dbReference>
<protein>
    <submittedName>
        <fullName evidence="9">Rhomboid family serine protease</fullName>
    </submittedName>
</protein>
<evidence type="ECO:0000256" key="7">
    <source>
        <dbReference type="SAM" id="Phobius"/>
    </source>
</evidence>
<dbReference type="InterPro" id="IPR050925">
    <property type="entry name" value="Rhomboid_protease_S54"/>
</dbReference>
<reference evidence="9 10" key="1">
    <citation type="submission" date="2015-08" db="EMBL/GenBank/DDBJ databases">
        <authorList>
            <person name="Babu N.S."/>
            <person name="Beckwith C.J."/>
            <person name="Beseler K.G."/>
            <person name="Brison A."/>
            <person name="Carone J.V."/>
            <person name="Caskin T.P."/>
            <person name="Diamond M."/>
            <person name="Durham M.E."/>
            <person name="Foxe J.M."/>
            <person name="Go M."/>
            <person name="Henderson B.A."/>
            <person name="Jones I.B."/>
            <person name="McGettigan J.A."/>
            <person name="Micheletti S.J."/>
            <person name="Nasrallah M.E."/>
            <person name="Ortiz D."/>
            <person name="Piller C.R."/>
            <person name="Privatt S.R."/>
            <person name="Schneider S.L."/>
            <person name="Sharp S."/>
            <person name="Smith T.C."/>
            <person name="Stanton J.D."/>
            <person name="Ullery H.E."/>
            <person name="Wilson R.J."/>
            <person name="Serrano M.G."/>
            <person name="Buck G."/>
            <person name="Lee V."/>
            <person name="Wang Y."/>
            <person name="Carvalho R."/>
            <person name="Voegtly L."/>
            <person name="Shi R."/>
            <person name="Duckworth R."/>
            <person name="Johnson A."/>
            <person name="Loviza R."/>
            <person name="Walstead R."/>
            <person name="Shah Z."/>
            <person name="Kiflezghi M."/>
            <person name="Wade K."/>
            <person name="Ball S.L."/>
            <person name="Bradley K.W."/>
            <person name="Asai D.J."/>
            <person name="Bowman C.A."/>
            <person name="Russell D.A."/>
            <person name="Pope W.H."/>
            <person name="Jacobs-Sera D."/>
            <person name="Hendrix R.W."/>
            <person name="Hatfull G.F."/>
        </authorList>
    </citation>
    <scope>NUCLEOTIDE SEQUENCE [LARGE SCALE GENOMIC DNA]</scope>
    <source>
        <strain evidence="9 10">DSM 27648</strain>
    </source>
</reference>
<dbReference type="Gene3D" id="1.20.1540.10">
    <property type="entry name" value="Rhomboid-like"/>
    <property type="match status" value="1"/>
</dbReference>
<proteinExistence type="inferred from homology"/>
<dbReference type="STRING" id="1391654.AKJ09_00765"/>
<dbReference type="Pfam" id="PF01694">
    <property type="entry name" value="Rhomboid"/>
    <property type="match status" value="1"/>
</dbReference>
<feature type="transmembrane region" description="Helical" evidence="7">
    <location>
        <begin position="101"/>
        <end position="119"/>
    </location>
</feature>
<comment type="subcellular location">
    <subcellularLocation>
        <location evidence="1">Membrane</location>
        <topology evidence="1">Multi-pass membrane protein</topology>
    </subcellularLocation>
</comment>
<name>A0A0K1PL09_9BACT</name>
<dbReference type="InterPro" id="IPR035952">
    <property type="entry name" value="Rhomboid-like_sf"/>
</dbReference>
<sequence length="240" mass="25686">MLPVRDDLPTRSPAFVNWMLIGLNVAAFITQVAGEATSHDGSFLDGLALVPANFVAHPLASLPSLFGHMFLHGGLSHIAGNMLFLWIFGDNVEDALGHGRYALFYVSCGLAAAFAQIAGSPHATIPMVGASGAIAGVLAAYGVLYPRSPIRVVNPVPLLWLFWGFFLSLPAWFVIAEFFVANLWNALHANAASGGVAFLAHVGGFLAGYAFLRALQVHQAVEHASWQGVLPNRRDERRAD</sequence>
<evidence type="ECO:0000256" key="2">
    <source>
        <dbReference type="ARBA" id="ARBA00009045"/>
    </source>
</evidence>
<evidence type="ECO:0000313" key="9">
    <source>
        <dbReference type="EMBL" id="AKU94101.1"/>
    </source>
</evidence>
<dbReference type="Proteomes" id="UP000064967">
    <property type="component" value="Chromosome"/>
</dbReference>
<dbReference type="GO" id="GO:0006508">
    <property type="term" value="P:proteolysis"/>
    <property type="evidence" value="ECO:0007669"/>
    <property type="project" value="UniProtKB-KW"/>
</dbReference>
<keyword evidence="9" id="KW-0645">Protease</keyword>
<dbReference type="GO" id="GO:0004252">
    <property type="term" value="F:serine-type endopeptidase activity"/>
    <property type="evidence" value="ECO:0007669"/>
    <property type="project" value="InterPro"/>
</dbReference>
<dbReference type="SUPFAM" id="SSF144091">
    <property type="entry name" value="Rhomboid-like"/>
    <property type="match status" value="1"/>
</dbReference>
<dbReference type="PANTHER" id="PTHR43731">
    <property type="entry name" value="RHOMBOID PROTEASE"/>
    <property type="match status" value="1"/>
</dbReference>
<gene>
    <name evidence="9" type="ORF">AKJ09_00765</name>
</gene>
<feature type="transmembrane region" description="Helical" evidence="7">
    <location>
        <begin position="69"/>
        <end position="89"/>
    </location>
</feature>
<dbReference type="EMBL" id="CP012333">
    <property type="protein sequence ID" value="AKU94101.1"/>
    <property type="molecule type" value="Genomic_DNA"/>
</dbReference>
<evidence type="ECO:0000313" key="10">
    <source>
        <dbReference type="Proteomes" id="UP000064967"/>
    </source>
</evidence>
<comment type="similarity">
    <text evidence="2">Belongs to the peptidase S54 family.</text>
</comment>
<feature type="transmembrane region" description="Helical" evidence="7">
    <location>
        <begin position="158"/>
        <end position="180"/>
    </location>
</feature>
<dbReference type="RefSeq" id="WP_146645753.1">
    <property type="nucleotide sequence ID" value="NZ_CP012333.1"/>
</dbReference>
<evidence type="ECO:0000259" key="8">
    <source>
        <dbReference type="Pfam" id="PF01694"/>
    </source>
</evidence>
<evidence type="ECO:0000256" key="3">
    <source>
        <dbReference type="ARBA" id="ARBA00022692"/>
    </source>
</evidence>
<feature type="transmembrane region" description="Helical" evidence="7">
    <location>
        <begin position="192"/>
        <end position="212"/>
    </location>
</feature>
<accession>A0A0K1PL09</accession>
<keyword evidence="5 7" id="KW-1133">Transmembrane helix</keyword>
<dbReference type="GO" id="GO:0016020">
    <property type="term" value="C:membrane"/>
    <property type="evidence" value="ECO:0007669"/>
    <property type="project" value="UniProtKB-SubCell"/>
</dbReference>
<dbReference type="KEGG" id="llu:AKJ09_00765"/>
<keyword evidence="6 7" id="KW-0472">Membrane</keyword>
<feature type="transmembrane region" description="Helical" evidence="7">
    <location>
        <begin position="15"/>
        <end position="34"/>
    </location>
</feature>
<evidence type="ECO:0000256" key="5">
    <source>
        <dbReference type="ARBA" id="ARBA00022989"/>
    </source>
</evidence>
<dbReference type="InterPro" id="IPR022764">
    <property type="entry name" value="Peptidase_S54_rhomboid_dom"/>
</dbReference>
<dbReference type="OrthoDB" id="9813074at2"/>
<evidence type="ECO:0000256" key="4">
    <source>
        <dbReference type="ARBA" id="ARBA00022801"/>
    </source>
</evidence>
<feature type="transmembrane region" description="Helical" evidence="7">
    <location>
        <begin position="125"/>
        <end position="146"/>
    </location>
</feature>
<keyword evidence="3 7" id="KW-0812">Transmembrane</keyword>
<feature type="domain" description="Peptidase S54 rhomboid" evidence="8">
    <location>
        <begin position="64"/>
        <end position="212"/>
    </location>
</feature>
<dbReference type="AlphaFoldDB" id="A0A0K1PL09"/>
<keyword evidence="4" id="KW-0378">Hydrolase</keyword>
<organism evidence="9 10">
    <name type="scientific">Labilithrix luteola</name>
    <dbReference type="NCBI Taxonomy" id="1391654"/>
    <lineage>
        <taxon>Bacteria</taxon>
        <taxon>Pseudomonadati</taxon>
        <taxon>Myxococcota</taxon>
        <taxon>Polyangia</taxon>
        <taxon>Polyangiales</taxon>
        <taxon>Labilitrichaceae</taxon>
        <taxon>Labilithrix</taxon>
    </lineage>
</organism>